<keyword evidence="1" id="KW-0560">Oxidoreductase</keyword>
<dbReference type="PANTHER" id="PTHR43818">
    <property type="entry name" value="BCDNA.GH03377"/>
    <property type="match status" value="1"/>
</dbReference>
<evidence type="ECO:0000259" key="3">
    <source>
        <dbReference type="Pfam" id="PF22725"/>
    </source>
</evidence>
<accession>A0A934RW15</accession>
<evidence type="ECO:0000256" key="1">
    <source>
        <dbReference type="ARBA" id="ARBA00023002"/>
    </source>
</evidence>
<dbReference type="Gene3D" id="3.30.360.10">
    <property type="entry name" value="Dihydrodipicolinate Reductase, domain 2"/>
    <property type="match status" value="1"/>
</dbReference>
<keyword evidence="5" id="KW-1185">Reference proteome</keyword>
<dbReference type="GO" id="GO:0000166">
    <property type="term" value="F:nucleotide binding"/>
    <property type="evidence" value="ECO:0007669"/>
    <property type="project" value="InterPro"/>
</dbReference>
<dbReference type="Gene3D" id="3.40.50.720">
    <property type="entry name" value="NAD(P)-binding Rossmann-like Domain"/>
    <property type="match status" value="1"/>
</dbReference>
<dbReference type="Proteomes" id="UP000617628">
    <property type="component" value="Unassembled WGS sequence"/>
</dbReference>
<organism evidence="4 5">
    <name type="scientific">Pelagicoccus mobilis</name>
    <dbReference type="NCBI Taxonomy" id="415221"/>
    <lineage>
        <taxon>Bacteria</taxon>
        <taxon>Pseudomonadati</taxon>
        <taxon>Verrucomicrobiota</taxon>
        <taxon>Opitutia</taxon>
        <taxon>Puniceicoccales</taxon>
        <taxon>Pelagicoccaceae</taxon>
        <taxon>Pelagicoccus</taxon>
    </lineage>
</organism>
<sequence>MIATKSSLPRIALIGVSGYARIHIEWLLQAYRDKRIAIAAFVSLEAEKDSEGAQQLRETGAQQFDSYQEMLEAQDGQLDLCFIPTGIQWHARMSIDALNAGCNVLVEKPLAGSASDGKAIIEAMEKTGRWVAVGFQDLYTDAAARIKRQITDGRIGKLKTISMLGIWPRPRSYFQRNHWAGRIRADDAFVLDSPLNNALSHFISLSLYFAGESFDKSCDAFLNEAQLYRAHDIESFDTAIIQATSEFGTQFWFGASHASTHTLEPVIRITGSKGRIEWEQDKQCTLSCSGGKDEVIPLDDSFAARTQMFESVLSRLSDPDTRICGPEIALCHTRLIESIHRFGKILDFEPKQIKEIPFEGTDSTVPDVIGLKNRLLDAFEKLGSLKFEEIVSKT</sequence>
<dbReference type="SUPFAM" id="SSF55347">
    <property type="entry name" value="Glyceraldehyde-3-phosphate dehydrogenase-like, C-terminal domain"/>
    <property type="match status" value="1"/>
</dbReference>
<dbReference type="InterPro" id="IPR000683">
    <property type="entry name" value="Gfo/Idh/MocA-like_OxRdtase_N"/>
</dbReference>
<name>A0A934RW15_9BACT</name>
<dbReference type="AlphaFoldDB" id="A0A934RW15"/>
<feature type="domain" description="Gfo/Idh/MocA-like oxidoreductase N-terminal" evidence="2">
    <location>
        <begin position="10"/>
        <end position="135"/>
    </location>
</feature>
<protein>
    <submittedName>
        <fullName evidence="4">Gfo/Idh/MocA family oxidoreductase</fullName>
    </submittedName>
</protein>
<reference evidence="4" key="1">
    <citation type="submission" date="2021-01" db="EMBL/GenBank/DDBJ databases">
        <title>Modified the classification status of verrucomicrobia.</title>
        <authorList>
            <person name="Feng X."/>
        </authorList>
    </citation>
    <scope>NUCLEOTIDE SEQUENCE</scope>
    <source>
        <strain evidence="4">KCTC 13126</strain>
    </source>
</reference>
<feature type="domain" description="GFO/IDH/MocA-like oxidoreductase" evidence="3">
    <location>
        <begin position="145"/>
        <end position="277"/>
    </location>
</feature>
<dbReference type="InterPro" id="IPR036291">
    <property type="entry name" value="NAD(P)-bd_dom_sf"/>
</dbReference>
<dbReference type="InterPro" id="IPR050463">
    <property type="entry name" value="Gfo/Idh/MocA_oxidrdct_glycsds"/>
</dbReference>
<evidence type="ECO:0000259" key="2">
    <source>
        <dbReference type="Pfam" id="PF01408"/>
    </source>
</evidence>
<evidence type="ECO:0000313" key="5">
    <source>
        <dbReference type="Proteomes" id="UP000617628"/>
    </source>
</evidence>
<evidence type="ECO:0000313" key="4">
    <source>
        <dbReference type="EMBL" id="MBK1875457.1"/>
    </source>
</evidence>
<dbReference type="InterPro" id="IPR055170">
    <property type="entry name" value="GFO_IDH_MocA-like_dom"/>
</dbReference>
<dbReference type="Pfam" id="PF22725">
    <property type="entry name" value="GFO_IDH_MocA_C3"/>
    <property type="match status" value="1"/>
</dbReference>
<dbReference type="PANTHER" id="PTHR43818:SF11">
    <property type="entry name" value="BCDNA.GH03377"/>
    <property type="match status" value="1"/>
</dbReference>
<gene>
    <name evidence="4" type="ORF">JIN87_01190</name>
</gene>
<dbReference type="RefSeq" id="WP_200353674.1">
    <property type="nucleotide sequence ID" value="NZ_JAENIL010000002.1"/>
</dbReference>
<proteinExistence type="predicted"/>
<comment type="caution">
    <text evidence="4">The sequence shown here is derived from an EMBL/GenBank/DDBJ whole genome shotgun (WGS) entry which is preliminary data.</text>
</comment>
<dbReference type="Pfam" id="PF01408">
    <property type="entry name" value="GFO_IDH_MocA"/>
    <property type="match status" value="1"/>
</dbReference>
<dbReference type="GO" id="GO:0016491">
    <property type="term" value="F:oxidoreductase activity"/>
    <property type="evidence" value="ECO:0007669"/>
    <property type="project" value="UniProtKB-KW"/>
</dbReference>
<dbReference type="SUPFAM" id="SSF51735">
    <property type="entry name" value="NAD(P)-binding Rossmann-fold domains"/>
    <property type="match status" value="1"/>
</dbReference>
<dbReference type="EMBL" id="JAENIL010000002">
    <property type="protein sequence ID" value="MBK1875457.1"/>
    <property type="molecule type" value="Genomic_DNA"/>
</dbReference>